<organism evidence="4 5">
    <name type="scientific">Streptomyces violaceusniger</name>
    <dbReference type="NCBI Taxonomy" id="68280"/>
    <lineage>
        <taxon>Bacteria</taxon>
        <taxon>Bacillati</taxon>
        <taxon>Actinomycetota</taxon>
        <taxon>Actinomycetes</taxon>
        <taxon>Kitasatosporales</taxon>
        <taxon>Streptomycetaceae</taxon>
        <taxon>Streptomyces</taxon>
        <taxon>Streptomyces violaceusniger group</taxon>
    </lineage>
</organism>
<keyword evidence="5" id="KW-1185">Reference proteome</keyword>
<evidence type="ECO:0000313" key="5">
    <source>
        <dbReference type="Proteomes" id="UP000301309"/>
    </source>
</evidence>
<feature type="transmembrane region" description="Helical" evidence="2">
    <location>
        <begin position="265"/>
        <end position="287"/>
    </location>
</feature>
<protein>
    <submittedName>
        <fullName evidence="4">Acyltransferase</fullName>
    </submittedName>
</protein>
<dbReference type="OrthoDB" id="9796461at2"/>
<feature type="transmembrane region" description="Helical" evidence="2">
    <location>
        <begin position="299"/>
        <end position="319"/>
    </location>
</feature>
<evidence type="ECO:0000256" key="1">
    <source>
        <dbReference type="SAM" id="MobiDB-lite"/>
    </source>
</evidence>
<dbReference type="PANTHER" id="PTHR23028">
    <property type="entry name" value="ACETYLTRANSFERASE"/>
    <property type="match status" value="1"/>
</dbReference>
<name>A0A4D4L968_STRVO</name>
<reference evidence="4 5" key="1">
    <citation type="journal article" date="2020" name="Int. J. Syst. Evol. Microbiol.">
        <title>Reclassification of Streptomyces castelarensis and Streptomyces sporoclivatus as later heterotypic synonyms of Streptomyces antimycoticus.</title>
        <authorList>
            <person name="Komaki H."/>
            <person name="Tamura T."/>
        </authorList>
    </citation>
    <scope>NUCLEOTIDE SEQUENCE [LARGE SCALE GENOMIC DNA]</scope>
    <source>
        <strain evidence="4 5">NBRC 13459</strain>
    </source>
</reference>
<feature type="transmembrane region" description="Helical" evidence="2">
    <location>
        <begin position="167"/>
        <end position="186"/>
    </location>
</feature>
<feature type="transmembrane region" description="Helical" evidence="2">
    <location>
        <begin position="331"/>
        <end position="354"/>
    </location>
</feature>
<dbReference type="GO" id="GO:0016747">
    <property type="term" value="F:acyltransferase activity, transferring groups other than amino-acyl groups"/>
    <property type="evidence" value="ECO:0007669"/>
    <property type="project" value="InterPro"/>
</dbReference>
<dbReference type="AlphaFoldDB" id="A0A4D4L968"/>
<accession>A0A4D4L968</accession>
<feature type="transmembrane region" description="Helical" evidence="2">
    <location>
        <begin position="240"/>
        <end position="259"/>
    </location>
</feature>
<feature type="region of interest" description="Disordered" evidence="1">
    <location>
        <begin position="368"/>
        <end position="404"/>
    </location>
</feature>
<comment type="caution">
    <text evidence="4">The sequence shown here is derived from an EMBL/GenBank/DDBJ whole genome shotgun (WGS) entry which is preliminary data.</text>
</comment>
<evidence type="ECO:0000256" key="2">
    <source>
        <dbReference type="SAM" id="Phobius"/>
    </source>
</evidence>
<feature type="transmembrane region" description="Helical" evidence="2">
    <location>
        <begin position="206"/>
        <end position="228"/>
    </location>
</feature>
<evidence type="ECO:0000259" key="3">
    <source>
        <dbReference type="Pfam" id="PF01757"/>
    </source>
</evidence>
<feature type="transmembrane region" description="Helical" evidence="2">
    <location>
        <begin position="138"/>
        <end position="155"/>
    </location>
</feature>
<dbReference type="EMBL" id="BJHW01000001">
    <property type="protein sequence ID" value="GDY54613.1"/>
    <property type="molecule type" value="Genomic_DNA"/>
</dbReference>
<evidence type="ECO:0000313" key="4">
    <source>
        <dbReference type="EMBL" id="GDY54613.1"/>
    </source>
</evidence>
<dbReference type="InterPro" id="IPR002656">
    <property type="entry name" value="Acyl_transf_3_dom"/>
</dbReference>
<dbReference type="Proteomes" id="UP000301309">
    <property type="component" value="Unassembled WGS sequence"/>
</dbReference>
<dbReference type="GO" id="GO:0009103">
    <property type="term" value="P:lipopolysaccharide biosynthetic process"/>
    <property type="evidence" value="ECO:0007669"/>
    <property type="project" value="TreeGrafter"/>
</dbReference>
<keyword evidence="4" id="KW-0012">Acyltransferase</keyword>
<feature type="transmembrane region" description="Helical" evidence="2">
    <location>
        <begin position="46"/>
        <end position="73"/>
    </location>
</feature>
<proteinExistence type="predicted"/>
<gene>
    <name evidence="4" type="ORF">SVIO_052360</name>
</gene>
<keyword evidence="2" id="KW-0472">Membrane</keyword>
<dbReference type="InterPro" id="IPR050879">
    <property type="entry name" value="Acyltransferase_3"/>
</dbReference>
<dbReference type="Pfam" id="PF01757">
    <property type="entry name" value="Acyl_transf_3"/>
    <property type="match status" value="1"/>
</dbReference>
<dbReference type="PANTHER" id="PTHR23028:SF53">
    <property type="entry name" value="ACYL_TRANSF_3 DOMAIN-CONTAINING PROTEIN"/>
    <property type="match status" value="1"/>
</dbReference>
<keyword evidence="4" id="KW-0808">Transferase</keyword>
<keyword evidence="2" id="KW-0812">Transmembrane</keyword>
<keyword evidence="2" id="KW-1133">Transmembrane helix</keyword>
<feature type="transmembrane region" description="Helical" evidence="2">
    <location>
        <begin position="21"/>
        <end position="40"/>
    </location>
</feature>
<dbReference type="RefSeq" id="WP_137978468.1">
    <property type="nucleotide sequence ID" value="NZ_BAAASO010000128.1"/>
</dbReference>
<feature type="domain" description="Acyltransferase 3" evidence="3">
    <location>
        <begin position="15"/>
        <end position="348"/>
    </location>
</feature>
<dbReference type="GO" id="GO:0016020">
    <property type="term" value="C:membrane"/>
    <property type="evidence" value="ECO:0007669"/>
    <property type="project" value="TreeGrafter"/>
</dbReference>
<feature type="transmembrane region" description="Helical" evidence="2">
    <location>
        <begin position="94"/>
        <end position="118"/>
    </location>
</feature>
<sequence>MEKELNDSRKTRIGSLTGVRFPAIFLVFLAHVYLAVPFSSQDAATWYFHYFGGIGKVGVSFFYLLSGFILAWSPRKNDSPVLFWRRRLTKILPMHWLTYALSMIIFASSAVTGTAAVLNFFMLQAWSSSPEVFGSVNAPSWSLSCLLVFYLLFPWLNRAVARIRTAYLWWCVAAIVAVIAALPAIVREVVSPDPMLTPQAPASSPHAFWIIQLFPMTRLLDFTLGILMARIVRTGKWIGVRPLPLALLLVAAYLASHQVPREYRLVAVMIVPLTLFIASLAASDLAGRPSLLASRPVQWLGDLSYAFFLVHWPVMMFFVKVFGTRLYTVPQAIGVMALDFTVALGLAWLLTVAVERPLVRRFAKPRRPEYVTDQRSTPAPAGSAGRLSAVHPRDRRPRDTRLGK</sequence>